<keyword evidence="2" id="KW-1185">Reference proteome</keyword>
<dbReference type="PROSITE" id="PS51257">
    <property type="entry name" value="PROKAR_LIPOPROTEIN"/>
    <property type="match status" value="1"/>
</dbReference>
<reference evidence="1 2" key="1">
    <citation type="submission" date="2018-06" db="EMBL/GenBank/DDBJ databases">
        <title>Genomic Encyclopedia of Archaeal and Bacterial Type Strains, Phase II (KMG-II): from individual species to whole genera.</title>
        <authorList>
            <person name="Goeker M."/>
        </authorList>
    </citation>
    <scope>NUCLEOTIDE SEQUENCE [LARGE SCALE GENOMIC DNA]</scope>
    <source>
        <strain evidence="1 2">DSM 12408</strain>
    </source>
</reference>
<dbReference type="Proteomes" id="UP000248987">
    <property type="component" value="Unassembled WGS sequence"/>
</dbReference>
<name>A0A1A7R132_9FLAO</name>
<evidence type="ECO:0008006" key="3">
    <source>
        <dbReference type="Google" id="ProtNLM"/>
    </source>
</evidence>
<dbReference type="STRING" id="49280.A9996_14845"/>
<organism evidence="1 2">
    <name type="scientific">Gelidibacter algens</name>
    <dbReference type="NCBI Taxonomy" id="49280"/>
    <lineage>
        <taxon>Bacteria</taxon>
        <taxon>Pseudomonadati</taxon>
        <taxon>Bacteroidota</taxon>
        <taxon>Flavobacteriia</taxon>
        <taxon>Flavobacteriales</taxon>
        <taxon>Flavobacteriaceae</taxon>
        <taxon>Gelidibacter</taxon>
    </lineage>
</organism>
<accession>A0A1A7R132</accession>
<dbReference type="InterPro" id="IPR032710">
    <property type="entry name" value="NTF2-like_dom_sf"/>
</dbReference>
<dbReference type="OrthoDB" id="824753at2"/>
<protein>
    <recommendedName>
        <fullName evidence="3">SnoaL-like protein</fullName>
    </recommendedName>
</protein>
<proteinExistence type="predicted"/>
<comment type="caution">
    <text evidence="1">The sequence shown here is derived from an EMBL/GenBank/DDBJ whole genome shotgun (WGS) entry which is preliminary data.</text>
</comment>
<dbReference type="SUPFAM" id="SSF54427">
    <property type="entry name" value="NTF2-like"/>
    <property type="match status" value="1"/>
</dbReference>
<evidence type="ECO:0000313" key="1">
    <source>
        <dbReference type="EMBL" id="RAJ25360.1"/>
    </source>
</evidence>
<dbReference type="RefSeq" id="WP_066436766.1">
    <property type="nucleotide sequence ID" value="NZ_LZRN01000037.1"/>
</dbReference>
<dbReference type="EMBL" id="QLLQ01000004">
    <property type="protein sequence ID" value="RAJ25360.1"/>
    <property type="molecule type" value="Genomic_DNA"/>
</dbReference>
<evidence type="ECO:0000313" key="2">
    <source>
        <dbReference type="Proteomes" id="UP000248987"/>
    </source>
</evidence>
<dbReference type="Gene3D" id="3.10.450.50">
    <property type="match status" value="1"/>
</dbReference>
<gene>
    <name evidence="1" type="ORF">LX77_01663</name>
</gene>
<sequence length="171" mass="19623">MKNLFLLGLAIVLFTACIQKDTRYTQQSPEIETVKKAIKSYNDKTYDMSVYADSSKTFFNSNSKDKFMSKKETVAYHKANDANYSSRGFTNNEPEYEMVVTDEGETWVNSWLEWKATLAANGKEITIPIHLTYKFIDGKIVRQIGYWDPTEVVMNLQEIEASKNMADSLPN</sequence>
<dbReference type="AlphaFoldDB" id="A0A1A7R132"/>